<dbReference type="InterPro" id="IPR053781">
    <property type="entry name" value="F-box_AtFBL13-like"/>
</dbReference>
<evidence type="ECO:0000313" key="1">
    <source>
        <dbReference type="EMBL" id="CAL4915106.1"/>
    </source>
</evidence>
<reference evidence="1 2" key="2">
    <citation type="submission" date="2024-10" db="EMBL/GenBank/DDBJ databases">
        <authorList>
            <person name="Ryan C."/>
        </authorList>
    </citation>
    <scope>NUCLEOTIDE SEQUENCE [LARGE SCALE GENOMIC DNA]</scope>
</reference>
<gene>
    <name evidence="1" type="ORF">URODEC1_LOCUS17307</name>
</gene>
<dbReference type="PANTHER" id="PTHR32141">
    <property type="match status" value="1"/>
</dbReference>
<dbReference type="PANTHER" id="PTHR32141:SF97">
    <property type="entry name" value="OS04G0231400 PROTEIN"/>
    <property type="match status" value="1"/>
</dbReference>
<evidence type="ECO:0008006" key="3">
    <source>
        <dbReference type="Google" id="ProtNLM"/>
    </source>
</evidence>
<accession>A0ABC8WT96</accession>
<reference evidence="2" key="1">
    <citation type="submission" date="2024-06" db="EMBL/GenBank/DDBJ databases">
        <authorList>
            <person name="Ryan C."/>
        </authorList>
    </citation>
    <scope>NUCLEOTIDE SEQUENCE [LARGE SCALE GENOMIC DNA]</scope>
</reference>
<dbReference type="InterPro" id="IPR055302">
    <property type="entry name" value="F-box_dom-containing"/>
</dbReference>
<keyword evidence="2" id="KW-1185">Reference proteome</keyword>
<dbReference type="EMBL" id="OZ075123">
    <property type="protein sequence ID" value="CAL4915106.1"/>
    <property type="molecule type" value="Genomic_DNA"/>
</dbReference>
<evidence type="ECO:0000313" key="2">
    <source>
        <dbReference type="Proteomes" id="UP001497457"/>
    </source>
</evidence>
<dbReference type="AlphaFoldDB" id="A0ABC8WT96"/>
<dbReference type="SUPFAM" id="SSF81383">
    <property type="entry name" value="F-box domain"/>
    <property type="match status" value="1"/>
</dbReference>
<proteinExistence type="predicted"/>
<name>A0ABC8WT96_9POAL</name>
<dbReference type="InterPro" id="IPR036047">
    <property type="entry name" value="F-box-like_dom_sf"/>
</dbReference>
<dbReference type="Proteomes" id="UP001497457">
    <property type="component" value="Chromosome 13rd"/>
</dbReference>
<organism evidence="1 2">
    <name type="scientific">Urochloa decumbens</name>
    <dbReference type="NCBI Taxonomy" id="240449"/>
    <lineage>
        <taxon>Eukaryota</taxon>
        <taxon>Viridiplantae</taxon>
        <taxon>Streptophyta</taxon>
        <taxon>Embryophyta</taxon>
        <taxon>Tracheophyta</taxon>
        <taxon>Spermatophyta</taxon>
        <taxon>Magnoliopsida</taxon>
        <taxon>Liliopsida</taxon>
        <taxon>Poales</taxon>
        <taxon>Poaceae</taxon>
        <taxon>PACMAD clade</taxon>
        <taxon>Panicoideae</taxon>
        <taxon>Panicodae</taxon>
        <taxon>Paniceae</taxon>
        <taxon>Melinidinae</taxon>
        <taxon>Urochloa</taxon>
    </lineage>
</organism>
<dbReference type="CDD" id="cd22160">
    <property type="entry name" value="F-box_AtFBL13-like"/>
    <property type="match status" value="1"/>
</dbReference>
<protein>
    <recommendedName>
        <fullName evidence="3">F-box protein</fullName>
    </recommendedName>
</protein>
<sequence length="399" mass="46266">MAAADRFAGVRDEQLVHVISFLPVRDAARTAVLARRWRPLWLRTGTINLDSTSYRRQTYSYYGDDAIDGERLFADAYDALAATTTSPARRLSLFMEANSEKSCDASLGIETRGWYRNDDYNRLQYLLAEPSLRELEEIRVGFRFPNDSNLHLNYKVKLVLRQEFLPWAHNLRVEVYAPRLRSFSYSGRYCFLWKFLGIFRGTKALKLQLLHMEHLVADEGELDEPLPVLHGLERLELEVPQDPDCRKDSAAAIATLLRQCPVIHHCRLRFSEAYSWRRRNETDARPEFDVSVDLFNKRESKEIALMVEGDGDDSSSVPDLPGLTGCRFSCLQSHLKYVKLQFELKRLNCFEVCLAKFFAENCKVLEVLQIEDGDQHFLSHINRMVERWRLNALNQSDSM</sequence>